<evidence type="ECO:0000256" key="1">
    <source>
        <dbReference type="SAM" id="MobiDB-lite"/>
    </source>
</evidence>
<feature type="compositionally biased region" description="Basic residues" evidence="1">
    <location>
        <begin position="145"/>
        <end position="155"/>
    </location>
</feature>
<accession>A0ABQ9I979</accession>
<reference evidence="2 3" key="1">
    <citation type="submission" date="2023-02" db="EMBL/GenBank/DDBJ databases">
        <title>LHISI_Scaffold_Assembly.</title>
        <authorList>
            <person name="Stuart O.P."/>
            <person name="Cleave R."/>
            <person name="Magrath M.J.L."/>
            <person name="Mikheyev A.S."/>
        </authorList>
    </citation>
    <scope>NUCLEOTIDE SEQUENCE [LARGE SCALE GENOMIC DNA]</scope>
    <source>
        <strain evidence="2">Daus_M_001</strain>
        <tissue evidence="2">Leg muscle</tissue>
    </source>
</reference>
<organism evidence="2 3">
    <name type="scientific">Dryococelus australis</name>
    <dbReference type="NCBI Taxonomy" id="614101"/>
    <lineage>
        <taxon>Eukaryota</taxon>
        <taxon>Metazoa</taxon>
        <taxon>Ecdysozoa</taxon>
        <taxon>Arthropoda</taxon>
        <taxon>Hexapoda</taxon>
        <taxon>Insecta</taxon>
        <taxon>Pterygota</taxon>
        <taxon>Neoptera</taxon>
        <taxon>Polyneoptera</taxon>
        <taxon>Phasmatodea</taxon>
        <taxon>Verophasmatodea</taxon>
        <taxon>Anareolatae</taxon>
        <taxon>Phasmatidae</taxon>
        <taxon>Eurycanthinae</taxon>
        <taxon>Dryococelus</taxon>
    </lineage>
</organism>
<dbReference type="EMBL" id="JARBHB010000002">
    <property type="protein sequence ID" value="KAJ8893210.1"/>
    <property type="molecule type" value="Genomic_DNA"/>
</dbReference>
<dbReference type="Proteomes" id="UP001159363">
    <property type="component" value="Chromosome 2"/>
</dbReference>
<keyword evidence="3" id="KW-1185">Reference proteome</keyword>
<feature type="region of interest" description="Disordered" evidence="1">
    <location>
        <begin position="138"/>
        <end position="175"/>
    </location>
</feature>
<evidence type="ECO:0000313" key="2">
    <source>
        <dbReference type="EMBL" id="KAJ8893210.1"/>
    </source>
</evidence>
<name>A0ABQ9I979_9NEOP</name>
<evidence type="ECO:0000313" key="3">
    <source>
        <dbReference type="Proteomes" id="UP001159363"/>
    </source>
</evidence>
<sequence>MGFLKVTGRGWVRGCNSGLWPGEIVPKWVTPPGLQTLCSLGFVLSPAGMRGKICRPRRTIPVFTSSSGPAFLPSREGSQDHNTAAPNMTFTSTYASPLWSTIFKLPYRLLLGALFRIYISVCIHITFSSDRRSKELQGSTLCHVDKRRGPRRPRHGVKDLNSLPPPPHQPHKDQDLLSPLKDLSCAAAKKQHCLISERLLSRRRRQCALLLPFQARQVEGWRGARGCNAQGPGSGPTRAAVAGWLYCSLPTKANWLQSPAGSLPDIRLWESCRTMPLVGRFFRGSPISPSLSFRRCSIIASLTLTVNTLVLDSFLLEISSIDFLPWMSRIVLSCDVLGKGALPSTRVGHPTPWVVKHNWPKVPLGNTHTDYTARFHPTPLALNPSLFNPCVLAYCCTGLLSGAVGVTHLEQPLSSDRHARCLVAYLLLSSGKPVDD</sequence>
<comment type="caution">
    <text evidence="2">The sequence shown here is derived from an EMBL/GenBank/DDBJ whole genome shotgun (WGS) entry which is preliminary data.</text>
</comment>
<gene>
    <name evidence="2" type="ORF">PR048_005796</name>
</gene>
<protein>
    <submittedName>
        <fullName evidence="2">Uncharacterized protein</fullName>
    </submittedName>
</protein>
<proteinExistence type="predicted"/>